<dbReference type="Pfam" id="PF13537">
    <property type="entry name" value="GATase_7"/>
    <property type="match status" value="1"/>
</dbReference>
<evidence type="ECO:0000256" key="9">
    <source>
        <dbReference type="PIRSR" id="PIRSR000485-1"/>
    </source>
</evidence>
<evidence type="ECO:0000256" key="6">
    <source>
        <dbReference type="ARBA" id="ARBA00022962"/>
    </source>
</evidence>
<keyword evidence="7 11" id="KW-0411">Iron-sulfur</keyword>
<evidence type="ECO:0000313" key="13">
    <source>
        <dbReference type="EMBL" id="NMC63464.1"/>
    </source>
</evidence>
<feature type="binding site" evidence="7 11">
    <location>
        <position position="248"/>
    </location>
    <ligand>
        <name>[4Fe-4S] cluster</name>
        <dbReference type="ChEBI" id="CHEBI:49883"/>
    </ligand>
</feature>
<comment type="cofactor">
    <cofactor evidence="7 11">
        <name>[4Fe-4S] cluster</name>
        <dbReference type="ChEBI" id="CHEBI:49883"/>
    </cofactor>
    <text evidence="7 11">Binds 1 [4Fe-4S] cluster per subunit.</text>
</comment>
<dbReference type="Gene3D" id="3.60.20.10">
    <property type="entry name" value="Glutamine Phosphoribosylpyrophosphate, subunit 1, domain 1"/>
    <property type="match status" value="1"/>
</dbReference>
<dbReference type="GO" id="GO:0006189">
    <property type="term" value="P:'de novo' IMP biosynthetic process"/>
    <property type="evidence" value="ECO:0007669"/>
    <property type="project" value="UniProtKB-UniRule"/>
</dbReference>
<dbReference type="Proteomes" id="UP000524246">
    <property type="component" value="Unassembled WGS sequence"/>
</dbReference>
<dbReference type="UniPathway" id="UPA00074">
    <property type="reaction ID" value="UER00124"/>
</dbReference>
<evidence type="ECO:0000256" key="5">
    <source>
        <dbReference type="ARBA" id="ARBA00022755"/>
    </source>
</evidence>
<dbReference type="EC" id="2.4.2.14" evidence="7"/>
<organism evidence="13 14">
    <name type="scientific">SAR324 cluster bacterium</name>
    <dbReference type="NCBI Taxonomy" id="2024889"/>
    <lineage>
        <taxon>Bacteria</taxon>
        <taxon>Deltaproteobacteria</taxon>
        <taxon>SAR324 cluster</taxon>
    </lineage>
</organism>
<comment type="function">
    <text evidence="7">Catalyzes the formation of phosphoribosylamine from phosphoribosylpyrophosphate (PRPP) and glutamine.</text>
</comment>
<feature type="domain" description="Glutamine amidotransferase type-2" evidence="12">
    <location>
        <begin position="9"/>
        <end position="231"/>
    </location>
</feature>
<dbReference type="NCBIfam" id="TIGR01134">
    <property type="entry name" value="purF"/>
    <property type="match status" value="1"/>
</dbReference>
<evidence type="ECO:0000256" key="8">
    <source>
        <dbReference type="PIRNR" id="PIRNR000485"/>
    </source>
</evidence>
<name>A0A7X9IKT7_9DELT</name>
<dbReference type="SUPFAM" id="SSF53271">
    <property type="entry name" value="PRTase-like"/>
    <property type="match status" value="1"/>
</dbReference>
<feature type="binding site" evidence="7 11">
    <location>
        <position position="448"/>
    </location>
    <ligand>
        <name>[4Fe-4S] cluster</name>
        <dbReference type="ChEBI" id="CHEBI:49883"/>
    </ligand>
</feature>
<keyword evidence="7" id="KW-0004">4Fe-4S</keyword>
<comment type="pathway">
    <text evidence="1 7 8">Purine metabolism; IMP biosynthesis via de novo pathway; N(1)-(5-phospho-D-ribosyl)glycinamide from 5-phospho-alpha-D-ribose 1-diphosphate: step 1/2.</text>
</comment>
<comment type="caution">
    <text evidence="13">The sequence shown here is derived from an EMBL/GenBank/DDBJ whole genome shotgun (WGS) entry which is preliminary data.</text>
</comment>
<keyword evidence="5 7" id="KW-0658">Purine biosynthesis</keyword>
<comment type="catalytic activity">
    <reaction evidence="7 8">
        <text>5-phospho-beta-D-ribosylamine + L-glutamate + diphosphate = 5-phospho-alpha-D-ribose 1-diphosphate + L-glutamine + H2O</text>
        <dbReference type="Rhea" id="RHEA:14905"/>
        <dbReference type="ChEBI" id="CHEBI:15377"/>
        <dbReference type="ChEBI" id="CHEBI:29985"/>
        <dbReference type="ChEBI" id="CHEBI:33019"/>
        <dbReference type="ChEBI" id="CHEBI:58017"/>
        <dbReference type="ChEBI" id="CHEBI:58359"/>
        <dbReference type="ChEBI" id="CHEBI:58681"/>
        <dbReference type="EC" id="2.4.2.14"/>
    </reaction>
</comment>
<dbReference type="PANTHER" id="PTHR11907">
    <property type="entry name" value="AMIDOPHOSPHORIBOSYLTRANSFERASE"/>
    <property type="match status" value="1"/>
</dbReference>
<accession>A0A7X9IKT7</accession>
<proteinExistence type="inferred from homology"/>
<feature type="binding site" evidence="7 10">
    <location>
        <position position="357"/>
    </location>
    <ligand>
        <name>Mg(2+)</name>
        <dbReference type="ChEBI" id="CHEBI:18420"/>
    </ligand>
</feature>
<evidence type="ECO:0000313" key="14">
    <source>
        <dbReference type="Proteomes" id="UP000524246"/>
    </source>
</evidence>
<dbReference type="GO" id="GO:0051539">
    <property type="term" value="F:4 iron, 4 sulfur cluster binding"/>
    <property type="evidence" value="ECO:0007669"/>
    <property type="project" value="UniProtKB-KW"/>
</dbReference>
<comment type="cofactor">
    <cofactor evidence="7 10">
        <name>Mg(2+)</name>
        <dbReference type="ChEBI" id="CHEBI:18420"/>
    </cofactor>
    <text evidence="7 10">Binds 1 Mg(2+) ion per subunit.</text>
</comment>
<protein>
    <recommendedName>
        <fullName evidence="7">Amidophosphoribosyltransferase</fullName>
        <shortName evidence="7">ATase</shortName>
        <ecNumber evidence="7">2.4.2.14</ecNumber>
    </recommendedName>
    <alternativeName>
        <fullName evidence="7">Glutamine phosphoribosylpyrophosphate amidotransferase</fullName>
        <shortName evidence="7">GPATase</shortName>
    </alternativeName>
</protein>
<keyword evidence="7 10" id="KW-0479">Metal-binding</keyword>
<dbReference type="Pfam" id="PF00156">
    <property type="entry name" value="Pribosyltran"/>
    <property type="match status" value="1"/>
</dbReference>
<feature type="binding site" evidence="7 11">
    <location>
        <position position="394"/>
    </location>
    <ligand>
        <name>[4Fe-4S] cluster</name>
        <dbReference type="ChEBI" id="CHEBI:49883"/>
    </ligand>
</feature>
<sequence>MFDKFKDECGLIGVWNHKEAANIAYLGLYGQQHRGQEGAGVVALDRKGGASFSAHKGLGLVSDVFTDFKFSKLPGDCAIGHVRYTTAGGNKLSNVQPFLSEISCGTVAIAHNGNLINADSLRRELISDGAIFGSTSDTEVILHLLARGRRNEVLTETIIDALKTIKGTFSLLMLFNDRLVAVRDPNGFRPLCIGRLNGSIVIASETCALDLLGADYVRDIGPGELVEIVDENTIKSYFPFGMVKETPCVFEFVYFARPDSYIFERNVYPVRIKMGIELAKEHPADADIVIPVPDSGLTAAIGYSRESEIPLELGLIRNHYVGRTFIEPLQSIRNFGVRIKLNPNKEVIEGKRVVVIDDSIVRGTTSKKIINMIRKAGAKEIHLRISSPPTTDPCFYGVDTPSKEELIASYLDVEGIRDFVGADSLGYLSLEGLYKAVESKEGKLCDACFSGCYPIGKPSMFTGKKQLDFFEREN</sequence>
<dbReference type="InterPro" id="IPR005854">
    <property type="entry name" value="PurF"/>
</dbReference>
<evidence type="ECO:0000256" key="11">
    <source>
        <dbReference type="PIRSR" id="PIRSR000485-3"/>
    </source>
</evidence>
<dbReference type="InterPro" id="IPR017932">
    <property type="entry name" value="GATase_2_dom"/>
</dbReference>
<comment type="similarity">
    <text evidence="2 7 8">In the C-terminal section; belongs to the purine/pyrimidine phosphoribosyltransferase family.</text>
</comment>
<dbReference type="PROSITE" id="PS51278">
    <property type="entry name" value="GATASE_TYPE_2"/>
    <property type="match status" value="1"/>
</dbReference>
<dbReference type="EMBL" id="JAAZON010000444">
    <property type="protein sequence ID" value="NMC63464.1"/>
    <property type="molecule type" value="Genomic_DNA"/>
</dbReference>
<feature type="active site" description="Nucleophile" evidence="7 9">
    <location>
        <position position="9"/>
    </location>
</feature>
<keyword evidence="4 7" id="KW-0808">Transferase</keyword>
<dbReference type="InterPro" id="IPR029057">
    <property type="entry name" value="PRTase-like"/>
</dbReference>
<dbReference type="GO" id="GO:0009113">
    <property type="term" value="P:purine nucleobase biosynthetic process"/>
    <property type="evidence" value="ECO:0007669"/>
    <property type="project" value="UniProtKB-UniRule"/>
</dbReference>
<evidence type="ECO:0000256" key="3">
    <source>
        <dbReference type="ARBA" id="ARBA00022676"/>
    </source>
</evidence>
<evidence type="ECO:0000256" key="7">
    <source>
        <dbReference type="HAMAP-Rule" id="MF_01931"/>
    </source>
</evidence>
<dbReference type="CDD" id="cd00715">
    <property type="entry name" value="GPATase_N"/>
    <property type="match status" value="1"/>
</dbReference>
<dbReference type="AlphaFoldDB" id="A0A7X9IKT7"/>
<gene>
    <name evidence="7" type="primary">purF</name>
    <name evidence="13" type="ORF">GYA55_09900</name>
</gene>
<evidence type="ECO:0000256" key="4">
    <source>
        <dbReference type="ARBA" id="ARBA00022679"/>
    </source>
</evidence>
<dbReference type="SUPFAM" id="SSF56235">
    <property type="entry name" value="N-terminal nucleophile aminohydrolases (Ntn hydrolases)"/>
    <property type="match status" value="1"/>
</dbReference>
<feature type="binding site" evidence="7 11">
    <location>
        <position position="445"/>
    </location>
    <ligand>
        <name>[4Fe-4S] cluster</name>
        <dbReference type="ChEBI" id="CHEBI:49883"/>
    </ligand>
</feature>
<dbReference type="GO" id="GO:0004044">
    <property type="term" value="F:amidophosphoribosyltransferase activity"/>
    <property type="evidence" value="ECO:0007669"/>
    <property type="project" value="UniProtKB-UniRule"/>
</dbReference>
<dbReference type="InterPro" id="IPR029055">
    <property type="entry name" value="Ntn_hydrolases_N"/>
</dbReference>
<dbReference type="PIRSF" id="PIRSF000485">
    <property type="entry name" value="Amd_phspho_trans"/>
    <property type="match status" value="1"/>
</dbReference>
<keyword evidence="7 10" id="KW-0460">Magnesium</keyword>
<dbReference type="CDD" id="cd06223">
    <property type="entry name" value="PRTases_typeI"/>
    <property type="match status" value="1"/>
</dbReference>
<feature type="binding site" evidence="7 10">
    <location>
        <position position="358"/>
    </location>
    <ligand>
        <name>Mg(2+)</name>
        <dbReference type="ChEBI" id="CHEBI:18420"/>
    </ligand>
</feature>
<dbReference type="GO" id="GO:0000287">
    <property type="term" value="F:magnesium ion binding"/>
    <property type="evidence" value="ECO:0007669"/>
    <property type="project" value="UniProtKB-UniRule"/>
</dbReference>
<evidence type="ECO:0000256" key="1">
    <source>
        <dbReference type="ARBA" id="ARBA00005209"/>
    </source>
</evidence>
<dbReference type="HAMAP" id="MF_01931">
    <property type="entry name" value="PurF"/>
    <property type="match status" value="1"/>
</dbReference>
<reference evidence="13 14" key="1">
    <citation type="journal article" date="2020" name="Biotechnol. Biofuels">
        <title>New insights from the biogas microbiome by comprehensive genome-resolved metagenomics of nearly 1600 species originating from multiple anaerobic digesters.</title>
        <authorList>
            <person name="Campanaro S."/>
            <person name="Treu L."/>
            <person name="Rodriguez-R L.M."/>
            <person name="Kovalovszki A."/>
            <person name="Ziels R.M."/>
            <person name="Maus I."/>
            <person name="Zhu X."/>
            <person name="Kougias P.G."/>
            <person name="Basile A."/>
            <person name="Luo G."/>
            <person name="Schluter A."/>
            <person name="Konstantinidis K.T."/>
            <person name="Angelidaki I."/>
        </authorList>
    </citation>
    <scope>NUCLEOTIDE SEQUENCE [LARGE SCALE GENOMIC DNA]</scope>
    <source>
        <strain evidence="13">AS27yjCOA_65</strain>
    </source>
</reference>
<keyword evidence="6 7" id="KW-0315">Glutamine amidotransferase</keyword>
<evidence type="ECO:0000256" key="2">
    <source>
        <dbReference type="ARBA" id="ARBA00010138"/>
    </source>
</evidence>
<dbReference type="Gene3D" id="3.40.50.2020">
    <property type="match status" value="1"/>
</dbReference>
<dbReference type="InterPro" id="IPR035584">
    <property type="entry name" value="PurF_N"/>
</dbReference>
<keyword evidence="3 7" id="KW-0328">Glycosyltransferase</keyword>
<feature type="binding site" evidence="7 10">
    <location>
        <position position="295"/>
    </location>
    <ligand>
        <name>Mg(2+)</name>
        <dbReference type="ChEBI" id="CHEBI:18420"/>
    </ligand>
</feature>
<keyword evidence="7 11" id="KW-0408">Iron</keyword>
<evidence type="ECO:0000256" key="10">
    <source>
        <dbReference type="PIRSR" id="PIRSR000485-2"/>
    </source>
</evidence>
<evidence type="ECO:0000259" key="12">
    <source>
        <dbReference type="PROSITE" id="PS51278"/>
    </source>
</evidence>
<dbReference type="InterPro" id="IPR000836">
    <property type="entry name" value="PRTase_dom"/>
</dbReference>